<dbReference type="EMBL" id="SNRW01006774">
    <property type="protein sequence ID" value="KAA6382457.1"/>
    <property type="molecule type" value="Genomic_DNA"/>
</dbReference>
<dbReference type="Gene3D" id="2.130.10.10">
    <property type="entry name" value="YVTN repeat-like/Quinoprotein amine dehydrogenase"/>
    <property type="match status" value="1"/>
</dbReference>
<evidence type="ECO:0000313" key="3">
    <source>
        <dbReference type="Proteomes" id="UP000324800"/>
    </source>
</evidence>
<gene>
    <name evidence="2" type="ORF">EZS28_022014</name>
</gene>
<feature type="region of interest" description="Disordered" evidence="1">
    <location>
        <begin position="440"/>
        <end position="484"/>
    </location>
</feature>
<comment type="caution">
    <text evidence="2">The sequence shown here is derived from an EMBL/GenBank/DDBJ whole genome shotgun (WGS) entry which is preliminary data.</text>
</comment>
<organism evidence="2 3">
    <name type="scientific">Streblomastix strix</name>
    <dbReference type="NCBI Taxonomy" id="222440"/>
    <lineage>
        <taxon>Eukaryota</taxon>
        <taxon>Metamonada</taxon>
        <taxon>Preaxostyla</taxon>
        <taxon>Oxymonadida</taxon>
        <taxon>Streblomastigidae</taxon>
        <taxon>Streblomastix</taxon>
    </lineage>
</organism>
<feature type="compositionally biased region" description="Polar residues" evidence="1">
    <location>
        <begin position="441"/>
        <end position="466"/>
    </location>
</feature>
<dbReference type="SUPFAM" id="SSF50978">
    <property type="entry name" value="WD40 repeat-like"/>
    <property type="match status" value="1"/>
</dbReference>
<sequence length="574" mass="62093">MPRALDWPEQAKTLAEFKILGHQLHRDMDQKELAPVLAFGWKPDVVGNGAILADDKIIYVASRLIIIQNTQTHVQEMCEITDNAYATAMALAPHKRQVAVAEIVGDQRPQVEIFSIPFLKRVLLKAEILQAKRITSLSFSSDSRLLAGIFTSGTPSVAVWYLDKERPRLSAFLTMKPEYGPLSDICFHHQLTSQLAVVGNGHAFSMTYISSEEDVDKGDTKATTFHYAGTLEISREVNLPVFDAITACFSPVSNQIIVGRSNGQIVQEDLENPSASVKLLSQTTNINVQKDKESIVCVRASPRGVVGIDTAHNVKTIMMDTNTLVLGNCMVYSLNDTKLFPDIKVTPARTGTLPLSVFPTHIPSNNTVIVNEDNANNTNGKETDNQKEQQNDDQEGGEVDEQGKKTHINNLFPSTNLPAQVFASTFLAGGTSGGIGAGNANQLLQTTGSNDQNPNNQISGGQTGTAPTAVIGQSSGSSTQAGATNASKTLTHKFEGILQAHAEILTSDFQPRCAGNVSFSKNGETFIVGGGGLGRLIEMQWLPNQKRPPEVPPAKKVDAKTYAGRFVLGKRLFI</sequence>
<accession>A0A5J4VII8</accession>
<evidence type="ECO:0000313" key="2">
    <source>
        <dbReference type="EMBL" id="KAA6382457.1"/>
    </source>
</evidence>
<dbReference type="OrthoDB" id="10251741at2759"/>
<dbReference type="InterPro" id="IPR015943">
    <property type="entry name" value="WD40/YVTN_repeat-like_dom_sf"/>
</dbReference>
<protein>
    <submittedName>
        <fullName evidence="2">Uncharacterized protein</fullName>
    </submittedName>
</protein>
<evidence type="ECO:0000256" key="1">
    <source>
        <dbReference type="SAM" id="MobiDB-lite"/>
    </source>
</evidence>
<dbReference type="InterPro" id="IPR036322">
    <property type="entry name" value="WD40_repeat_dom_sf"/>
</dbReference>
<proteinExistence type="predicted"/>
<dbReference type="AlphaFoldDB" id="A0A5J4VII8"/>
<dbReference type="InterPro" id="IPR052993">
    <property type="entry name" value="CFA-57"/>
</dbReference>
<name>A0A5J4VII8_9EUKA</name>
<dbReference type="Proteomes" id="UP000324800">
    <property type="component" value="Unassembled WGS sequence"/>
</dbReference>
<feature type="region of interest" description="Disordered" evidence="1">
    <location>
        <begin position="362"/>
        <end position="400"/>
    </location>
</feature>
<dbReference type="PANTHER" id="PTHR32215:SF0">
    <property type="entry name" value="CILIA- AND FLAGELLA-ASSOCIATED PROTEIN 57"/>
    <property type="match status" value="1"/>
</dbReference>
<feature type="compositionally biased region" description="Polar residues" evidence="1">
    <location>
        <begin position="362"/>
        <end position="380"/>
    </location>
</feature>
<reference evidence="2 3" key="1">
    <citation type="submission" date="2019-03" db="EMBL/GenBank/DDBJ databases">
        <title>Single cell metagenomics reveals metabolic interactions within the superorganism composed of flagellate Streblomastix strix and complex community of Bacteroidetes bacteria on its surface.</title>
        <authorList>
            <person name="Treitli S.C."/>
            <person name="Kolisko M."/>
            <person name="Husnik F."/>
            <person name="Keeling P."/>
            <person name="Hampl V."/>
        </authorList>
    </citation>
    <scope>NUCLEOTIDE SEQUENCE [LARGE SCALE GENOMIC DNA]</scope>
    <source>
        <strain evidence="2">ST1C</strain>
    </source>
</reference>
<feature type="compositionally biased region" description="Basic and acidic residues" evidence="1">
    <location>
        <begin position="381"/>
        <end position="390"/>
    </location>
</feature>
<feature type="compositionally biased region" description="Acidic residues" evidence="1">
    <location>
        <begin position="391"/>
        <end position="400"/>
    </location>
</feature>
<feature type="compositionally biased region" description="Low complexity" evidence="1">
    <location>
        <begin position="472"/>
        <end position="484"/>
    </location>
</feature>
<dbReference type="PANTHER" id="PTHR32215">
    <property type="entry name" value="CILIA- AND FLAGELLA-ASSOCIATED PROTEIN 57"/>
    <property type="match status" value="1"/>
</dbReference>